<dbReference type="EMBL" id="LAZR01031846">
    <property type="protein sequence ID" value="KKL52564.1"/>
    <property type="molecule type" value="Genomic_DNA"/>
</dbReference>
<dbReference type="AlphaFoldDB" id="A0A0F9CTL9"/>
<feature type="compositionally biased region" description="Basic residues" evidence="1">
    <location>
        <begin position="136"/>
        <end position="145"/>
    </location>
</feature>
<comment type="caution">
    <text evidence="2">The sequence shown here is derived from an EMBL/GenBank/DDBJ whole genome shotgun (WGS) entry which is preliminary data.</text>
</comment>
<accession>A0A0F9CTL9</accession>
<gene>
    <name evidence="2" type="ORF">LCGC14_2284180</name>
</gene>
<reference evidence="2" key="1">
    <citation type="journal article" date="2015" name="Nature">
        <title>Complex archaea that bridge the gap between prokaryotes and eukaryotes.</title>
        <authorList>
            <person name="Spang A."/>
            <person name="Saw J.H."/>
            <person name="Jorgensen S.L."/>
            <person name="Zaremba-Niedzwiedzka K."/>
            <person name="Martijn J."/>
            <person name="Lind A.E."/>
            <person name="van Eijk R."/>
            <person name="Schleper C."/>
            <person name="Guy L."/>
            <person name="Ettema T.J."/>
        </authorList>
    </citation>
    <scope>NUCLEOTIDE SEQUENCE</scope>
</reference>
<proteinExistence type="predicted"/>
<evidence type="ECO:0000256" key="1">
    <source>
        <dbReference type="SAM" id="MobiDB-lite"/>
    </source>
</evidence>
<feature type="compositionally biased region" description="Low complexity" evidence="1">
    <location>
        <begin position="149"/>
        <end position="165"/>
    </location>
</feature>
<evidence type="ECO:0000313" key="2">
    <source>
        <dbReference type="EMBL" id="KKL52564.1"/>
    </source>
</evidence>
<sequence>MSEQKGDIIEVSSIEFTISELWLLNSFVRHDEDAINRKRWPVVSTELNEQIALAIIACEDSGLEGYTLLLTKGDLLLIDYHIRCDTKTPEGAKGKEILLKIYRARRDMLLGPLADDTEEESYKEAMKRIVEEKAEKAKKRRKRRKEISDANSNTDANNDPDSVAV</sequence>
<feature type="region of interest" description="Disordered" evidence="1">
    <location>
        <begin position="133"/>
        <end position="165"/>
    </location>
</feature>
<protein>
    <submittedName>
        <fullName evidence="2">Uncharacterized protein</fullName>
    </submittedName>
</protein>
<name>A0A0F9CTL9_9ZZZZ</name>
<organism evidence="2">
    <name type="scientific">marine sediment metagenome</name>
    <dbReference type="NCBI Taxonomy" id="412755"/>
    <lineage>
        <taxon>unclassified sequences</taxon>
        <taxon>metagenomes</taxon>
        <taxon>ecological metagenomes</taxon>
    </lineage>
</organism>